<proteinExistence type="predicted"/>
<reference evidence="2 3" key="1">
    <citation type="submission" date="2013-12" db="EMBL/GenBank/DDBJ databases">
        <authorList>
            <person name="Cubeta M."/>
            <person name="Pakala S."/>
            <person name="Fedorova N."/>
            <person name="Thomas E."/>
            <person name="Dean R."/>
            <person name="Jabaji S."/>
            <person name="Neate S."/>
            <person name="Toda T."/>
            <person name="Tavantzis S."/>
            <person name="Vilgalys R."/>
            <person name="Bharathan N."/>
            <person name="Pakala S."/>
            <person name="Losada L.S."/>
            <person name="Zafar N."/>
            <person name="Nierman W."/>
        </authorList>
    </citation>
    <scope>NUCLEOTIDE SEQUENCE [LARGE SCALE GENOMIC DNA]</scope>
    <source>
        <strain evidence="2 3">123E</strain>
    </source>
</reference>
<sequence length="1143" mass="125749">MDQAHQRTSPLSSNVLPGMISGVESIATSEREPWEAKAEEALEASRAQASALLPRSFDRAKFHGIIDKDLDGVLKRGETKANIRLIGVIVHERPDGTLKVERKFSDSLRAFSNNPAVSNLLKVFGEWIEETGGQPVEGCEPTATVYPNYAKENYPALPNYVGWTLEPLQGLVRGSIKGIFAFQGGVGRVMWMEIKANPTKWIQPCRILSILLENWEDPSRFSMEITTTWADFLLACFNKQITDDKTFQFALTPAGTKPIHPDDSEEDSREQVVRDGKLVWMLSFTKTVQRCHQARGPDGMLDIYPKGAIAYADYMAAGKAHPLAICAPPRSWLDLPGANSSTADVAVCSAEVEYWLDLSKFLSDSSKSRPTLLLDRTNVHQYHLPATDPKGIYKSAKSLPILIPSSPQPSAVPSTMHLPLSMCQRNPPPNATIGYYEEFFEDTLDKRLLVHEPSGTLFGGNTGVVCLTRSLLHLYFAFCLARHEFNPLEAFPAGYDTSRLPLQEYNRLCSWMDRLCNELDKSTKILAQTSAERKGGLDHLQPLPRNNTPTASDRPLMSDDSNPVPTGFSALAPSFGPKPRKTRTRSKSKKGKEPAHTAVGNEELMASPEPESEEEEQNYDELDKTPQDDEGDDSWLDTTPPTPLGTEPSDPARETEDSDRLELGLRYGFTGVNSAPEPHSHNAVSSDAWGRKDEVFGKFNDLPDYDPLRFHTPNALIQHIDNITRSCRGAMDEFHRYLDNNPRVSPLIQEDARLLAQAYPKHQVLYEYIFLRRAIWYEAGRVAVNGIFDHEMRLALIFREAAKAQVMAHETVQHGVFPDPDVGPVDLAQAVRSLNKVAAEVRWTFKELRSFQAHATKWYNDLRGSWLYCGIPTDLSTLLQIVKGLIDWTDDTMGMITTLRLKRQEFWQKHVNLPFEPKHKVTGMRYRFGCTSTKEEPDGLQDAFHHAQELLLKSASPTPSIVGSEAPVEAEATLDTTGAKKTSEPHWPDSDLGLQTIAPIASAPSSAASAASVPLAPPTAPVSSAVSVIPAASAFPGITPEAPALAPTALSIPSNPSAILLPTSSPADPPPAPKGSAIKRKRGDAPEQQLRRSSSRLSALTDATEPDVPTTRAAAAKATELKGKATGKKGSGPNGKSRGPKRK</sequence>
<accession>A0A074RGX0</accession>
<feature type="compositionally biased region" description="Low complexity" evidence="1">
    <location>
        <begin position="1091"/>
        <end position="1100"/>
    </location>
</feature>
<feature type="compositionally biased region" description="Acidic residues" evidence="1">
    <location>
        <begin position="610"/>
        <end position="620"/>
    </location>
</feature>
<dbReference type="EMBL" id="AZST01001329">
    <property type="protein sequence ID" value="KEP46019.1"/>
    <property type="molecule type" value="Genomic_DNA"/>
</dbReference>
<dbReference type="Proteomes" id="UP000027456">
    <property type="component" value="Unassembled WGS sequence"/>
</dbReference>
<dbReference type="AlphaFoldDB" id="A0A074RGX0"/>
<dbReference type="OrthoDB" id="3178759at2759"/>
<evidence type="ECO:0000313" key="3">
    <source>
        <dbReference type="Proteomes" id="UP000027456"/>
    </source>
</evidence>
<evidence type="ECO:0000313" key="2">
    <source>
        <dbReference type="EMBL" id="KEP46019.1"/>
    </source>
</evidence>
<name>A0A074RGX0_9AGAM</name>
<feature type="region of interest" description="Disordered" evidence="1">
    <location>
        <begin position="532"/>
        <end position="659"/>
    </location>
</feature>
<evidence type="ECO:0000256" key="1">
    <source>
        <dbReference type="SAM" id="MobiDB-lite"/>
    </source>
</evidence>
<feature type="compositionally biased region" description="Basic residues" evidence="1">
    <location>
        <begin position="578"/>
        <end position="590"/>
    </location>
</feature>
<comment type="caution">
    <text evidence="2">The sequence shown here is derived from an EMBL/GenBank/DDBJ whole genome shotgun (WGS) entry which is preliminary data.</text>
</comment>
<organism evidence="2 3">
    <name type="scientific">Rhizoctonia solani 123E</name>
    <dbReference type="NCBI Taxonomy" id="1423351"/>
    <lineage>
        <taxon>Eukaryota</taxon>
        <taxon>Fungi</taxon>
        <taxon>Dikarya</taxon>
        <taxon>Basidiomycota</taxon>
        <taxon>Agaricomycotina</taxon>
        <taxon>Agaricomycetes</taxon>
        <taxon>Cantharellales</taxon>
        <taxon>Ceratobasidiaceae</taxon>
        <taxon>Rhizoctonia</taxon>
    </lineage>
</organism>
<keyword evidence="3" id="KW-1185">Reference proteome</keyword>
<gene>
    <name evidence="2" type="ORF">V565_223700</name>
</gene>
<feature type="region of interest" description="Disordered" evidence="1">
    <location>
        <begin position="1057"/>
        <end position="1143"/>
    </location>
</feature>
<protein>
    <submittedName>
        <fullName evidence="2">Uncharacterized protein</fullName>
    </submittedName>
</protein>
<feature type="compositionally biased region" description="Basic and acidic residues" evidence="1">
    <location>
        <begin position="650"/>
        <end position="659"/>
    </location>
</feature>
<dbReference type="HOGENOM" id="CLU_262310_0_0_1"/>